<gene>
    <name evidence="3" type="ORF">C0190_02300</name>
</gene>
<dbReference type="InterPro" id="IPR014729">
    <property type="entry name" value="Rossmann-like_a/b/a_fold"/>
</dbReference>
<dbReference type="PANTHER" id="PTHR46268:SF6">
    <property type="entry name" value="UNIVERSAL STRESS PROTEIN UP12"/>
    <property type="match status" value="1"/>
</dbReference>
<dbReference type="Pfam" id="PF00582">
    <property type="entry name" value="Usp"/>
    <property type="match status" value="2"/>
</dbReference>
<organism evidence="3 4">
    <name type="scientific">Thermodesulfobacterium geofontis</name>
    <dbReference type="NCBI Taxonomy" id="1295609"/>
    <lineage>
        <taxon>Bacteria</taxon>
        <taxon>Pseudomonadati</taxon>
        <taxon>Thermodesulfobacteriota</taxon>
        <taxon>Thermodesulfobacteria</taxon>
        <taxon>Thermodesulfobacteriales</taxon>
        <taxon>Thermodesulfobacteriaceae</taxon>
        <taxon>Thermodesulfobacterium</taxon>
    </lineage>
</organism>
<accession>A0A2N7PPF4</accession>
<evidence type="ECO:0000313" key="4">
    <source>
        <dbReference type="Proteomes" id="UP000235460"/>
    </source>
</evidence>
<comment type="caution">
    <text evidence="3">The sequence shown here is derived from an EMBL/GenBank/DDBJ whole genome shotgun (WGS) entry which is preliminary data.</text>
</comment>
<dbReference type="Gene3D" id="3.40.50.620">
    <property type="entry name" value="HUPs"/>
    <property type="match status" value="2"/>
</dbReference>
<proteinExistence type="inferred from homology"/>
<dbReference type="PANTHER" id="PTHR46268">
    <property type="entry name" value="STRESS RESPONSE PROTEIN NHAX"/>
    <property type="match status" value="1"/>
</dbReference>
<reference evidence="3 4" key="1">
    <citation type="submission" date="2018-01" db="EMBL/GenBank/DDBJ databases">
        <title>Metagenomic assembled genomes from two thermal pools in the Uzon Caldera, Kamchatka, Russia.</title>
        <authorList>
            <person name="Wilkins L."/>
            <person name="Ettinger C."/>
        </authorList>
    </citation>
    <scope>NUCLEOTIDE SEQUENCE [LARGE SCALE GENOMIC DNA]</scope>
    <source>
        <strain evidence="3">ZAV-08</strain>
    </source>
</reference>
<evidence type="ECO:0000256" key="1">
    <source>
        <dbReference type="ARBA" id="ARBA00008791"/>
    </source>
</evidence>
<sequence length="310" mass="35747">MKDKKKINPHLLVCYDGGPASYKIISYLKELFSGVEIEITLLKIIPHPATFESIETDLYKKLLKEAFMEDRAKEVFSQAEKELKELSEKLKETIPAKFYTKVLFKYGDIAESIINFSKENLFDAIIVGRRGLSKMATFILGGVTHKLIFSSPIPVWLVRGESWNKKILVSLDLGETGLRLVDYVSFIFSNHKEAKITFFHVFYPFLDLKHFEGDIEKLVELTENEEYKEFFTKIKRIIIENGMPVEKINFKFKRSFLGPAGEIIREAKKGNYTTVVVGKRGKGKMKEIFLGSVSQKIISYFEDRTVWVVN</sequence>
<name>A0A2N7PPF4_9BACT</name>
<dbReference type="Proteomes" id="UP000235460">
    <property type="component" value="Unassembled WGS sequence"/>
</dbReference>
<dbReference type="AlphaFoldDB" id="A0A2N7PPF4"/>
<feature type="domain" description="UspA" evidence="2">
    <location>
        <begin position="10"/>
        <end position="159"/>
    </location>
</feature>
<comment type="similarity">
    <text evidence="1">Belongs to the universal stress protein A family.</text>
</comment>
<dbReference type="SUPFAM" id="SSF52402">
    <property type="entry name" value="Adenine nucleotide alpha hydrolases-like"/>
    <property type="match status" value="2"/>
</dbReference>
<dbReference type="EMBL" id="PNIK01000034">
    <property type="protein sequence ID" value="PMP67991.1"/>
    <property type="molecule type" value="Genomic_DNA"/>
</dbReference>
<dbReference type="CDD" id="cd00293">
    <property type="entry name" value="USP-like"/>
    <property type="match status" value="2"/>
</dbReference>
<evidence type="ECO:0000259" key="2">
    <source>
        <dbReference type="Pfam" id="PF00582"/>
    </source>
</evidence>
<dbReference type="InterPro" id="IPR006016">
    <property type="entry name" value="UspA"/>
</dbReference>
<feature type="domain" description="UspA" evidence="2">
    <location>
        <begin position="165"/>
        <end position="299"/>
    </location>
</feature>
<protein>
    <recommendedName>
        <fullName evidence="2">UspA domain-containing protein</fullName>
    </recommendedName>
</protein>
<evidence type="ECO:0000313" key="3">
    <source>
        <dbReference type="EMBL" id="PMP67991.1"/>
    </source>
</evidence>